<keyword evidence="8" id="KW-0966">Cell projection</keyword>
<dbReference type="Pfam" id="PF05914">
    <property type="entry name" value="RIB43A"/>
    <property type="match status" value="1"/>
</dbReference>
<evidence type="ECO:0000256" key="3">
    <source>
        <dbReference type="ARBA" id="ARBA00022490"/>
    </source>
</evidence>
<dbReference type="Proteomes" id="UP000654075">
    <property type="component" value="Unassembled WGS sequence"/>
</dbReference>
<evidence type="ECO:0000313" key="11">
    <source>
        <dbReference type="EMBL" id="CAE8643030.1"/>
    </source>
</evidence>
<comment type="subunit">
    <text evidence="9">Microtubule inner protein component of sperm flagellar doublet microtubules.</text>
</comment>
<reference evidence="11" key="1">
    <citation type="submission" date="2021-02" db="EMBL/GenBank/DDBJ databases">
        <authorList>
            <person name="Dougan E. K."/>
            <person name="Rhodes N."/>
            <person name="Thang M."/>
            <person name="Chan C."/>
        </authorList>
    </citation>
    <scope>NUCLEOTIDE SEQUENCE</scope>
</reference>
<dbReference type="AlphaFoldDB" id="A0A813HXZ8"/>
<feature type="non-terminal residue" evidence="11">
    <location>
        <position position="1"/>
    </location>
</feature>
<proteinExistence type="inferred from homology"/>
<comment type="similarity">
    <text evidence="2">Belongs to the RIB43A family.</text>
</comment>
<gene>
    <name evidence="11" type="ORF">PGLA1383_LOCUS57409</name>
</gene>
<keyword evidence="6" id="KW-0969">Cilium</keyword>
<organism evidence="11 12">
    <name type="scientific">Polarella glacialis</name>
    <name type="common">Dinoflagellate</name>
    <dbReference type="NCBI Taxonomy" id="89957"/>
    <lineage>
        <taxon>Eukaryota</taxon>
        <taxon>Sar</taxon>
        <taxon>Alveolata</taxon>
        <taxon>Dinophyceae</taxon>
        <taxon>Suessiales</taxon>
        <taxon>Suessiaceae</taxon>
        <taxon>Polarella</taxon>
    </lineage>
</organism>
<evidence type="ECO:0000256" key="10">
    <source>
        <dbReference type="SAM" id="MobiDB-lite"/>
    </source>
</evidence>
<evidence type="ECO:0000256" key="1">
    <source>
        <dbReference type="ARBA" id="ARBA00004611"/>
    </source>
</evidence>
<evidence type="ECO:0000256" key="8">
    <source>
        <dbReference type="ARBA" id="ARBA00023273"/>
    </source>
</evidence>
<evidence type="ECO:0000256" key="9">
    <source>
        <dbReference type="ARBA" id="ARBA00046435"/>
    </source>
</evidence>
<keyword evidence="4" id="KW-0282">Flagellum</keyword>
<evidence type="ECO:0000256" key="7">
    <source>
        <dbReference type="ARBA" id="ARBA00023212"/>
    </source>
</evidence>
<keyword evidence="12" id="KW-1185">Reference proteome</keyword>
<keyword evidence="7" id="KW-0206">Cytoskeleton</keyword>
<dbReference type="PANTHER" id="PTHR14517:SF6">
    <property type="entry name" value="RE41410P"/>
    <property type="match status" value="1"/>
</dbReference>
<evidence type="ECO:0000256" key="5">
    <source>
        <dbReference type="ARBA" id="ARBA00023054"/>
    </source>
</evidence>
<dbReference type="OrthoDB" id="429119at2759"/>
<dbReference type="PANTHER" id="PTHR14517">
    <property type="entry name" value="RIB43A-RELATED"/>
    <property type="match status" value="1"/>
</dbReference>
<dbReference type="EMBL" id="CAJNNV010033249">
    <property type="protein sequence ID" value="CAE8643030.1"/>
    <property type="molecule type" value="Genomic_DNA"/>
</dbReference>
<feature type="region of interest" description="Disordered" evidence="10">
    <location>
        <begin position="38"/>
        <end position="61"/>
    </location>
</feature>
<evidence type="ECO:0000313" key="12">
    <source>
        <dbReference type="Proteomes" id="UP000654075"/>
    </source>
</evidence>
<sequence length="132" mass="15407">DRLQLESEKDQAELDHHAANPFLNETVTQQHAGRVRCSEYKGSTRDEKVQGSGRSTDKVGDLQFAHTQEQTRRQLLLQEREKARQSRQIREQVSQVNQQLRVEKDLKTKETNQLYTNKFSDDFFAQFGKGTR</sequence>
<feature type="compositionally biased region" description="Basic and acidic residues" evidence="10">
    <location>
        <begin position="38"/>
        <end position="60"/>
    </location>
</feature>
<comment type="subcellular location">
    <subcellularLocation>
        <location evidence="1">Cytoplasm</location>
        <location evidence="1">Cytoskeleton</location>
        <location evidence="1">Flagellum axoneme</location>
    </subcellularLocation>
</comment>
<evidence type="ECO:0000256" key="4">
    <source>
        <dbReference type="ARBA" id="ARBA00022846"/>
    </source>
</evidence>
<keyword evidence="5" id="KW-0175">Coiled coil</keyword>
<evidence type="ECO:0000256" key="6">
    <source>
        <dbReference type="ARBA" id="ARBA00023069"/>
    </source>
</evidence>
<keyword evidence="3" id="KW-0963">Cytoplasm</keyword>
<name>A0A813HXZ8_POLGL</name>
<accession>A0A813HXZ8</accession>
<evidence type="ECO:0000256" key="2">
    <source>
        <dbReference type="ARBA" id="ARBA00006875"/>
    </source>
</evidence>
<comment type="caution">
    <text evidence="11">The sequence shown here is derived from an EMBL/GenBank/DDBJ whole genome shotgun (WGS) entry which is preliminary data.</text>
</comment>
<dbReference type="InterPro" id="IPR008805">
    <property type="entry name" value="RIB43A"/>
</dbReference>
<protein>
    <submittedName>
        <fullName evidence="11">Uncharacterized protein</fullName>
    </submittedName>
</protein>